<dbReference type="EMBL" id="BLLF01002454">
    <property type="protein sequence ID" value="GFH24142.1"/>
    <property type="molecule type" value="Genomic_DNA"/>
</dbReference>
<comment type="caution">
    <text evidence="1">The sequence shown here is derived from an EMBL/GenBank/DDBJ whole genome shotgun (WGS) entry which is preliminary data.</text>
</comment>
<feature type="non-terminal residue" evidence="1">
    <location>
        <position position="1"/>
    </location>
</feature>
<dbReference type="AlphaFoldDB" id="A0A6A0A374"/>
<dbReference type="Proteomes" id="UP000485058">
    <property type="component" value="Unassembled WGS sequence"/>
</dbReference>
<reference evidence="1 2" key="1">
    <citation type="submission" date="2020-02" db="EMBL/GenBank/DDBJ databases">
        <title>Draft genome sequence of Haematococcus lacustris strain NIES-144.</title>
        <authorList>
            <person name="Morimoto D."/>
            <person name="Nakagawa S."/>
            <person name="Yoshida T."/>
            <person name="Sawayama S."/>
        </authorList>
    </citation>
    <scope>NUCLEOTIDE SEQUENCE [LARGE SCALE GENOMIC DNA]</scope>
    <source>
        <strain evidence="1 2">NIES-144</strain>
    </source>
</reference>
<evidence type="ECO:0000313" key="1">
    <source>
        <dbReference type="EMBL" id="GFH24142.1"/>
    </source>
</evidence>
<sequence>QSLTSQVSRNAQGCMNNTILTFTATGLLDHLFTSTLAGNGAATLWTACMCCKAEAIQAKVCRPRAAALLSCSLVSGSQATTASAPQQCPNILTFSKLPRDSAPSSAGDRNLIHTCLQ</sequence>
<gene>
    <name evidence="1" type="ORF">HaLaN_21876</name>
</gene>
<name>A0A6A0A374_HAELA</name>
<proteinExistence type="predicted"/>
<evidence type="ECO:0000313" key="2">
    <source>
        <dbReference type="Proteomes" id="UP000485058"/>
    </source>
</evidence>
<protein>
    <submittedName>
        <fullName evidence="1">Uncharacterized protein</fullName>
    </submittedName>
</protein>
<accession>A0A6A0A374</accession>
<keyword evidence="2" id="KW-1185">Reference proteome</keyword>
<organism evidence="1 2">
    <name type="scientific">Haematococcus lacustris</name>
    <name type="common">Green alga</name>
    <name type="synonym">Haematococcus pluvialis</name>
    <dbReference type="NCBI Taxonomy" id="44745"/>
    <lineage>
        <taxon>Eukaryota</taxon>
        <taxon>Viridiplantae</taxon>
        <taxon>Chlorophyta</taxon>
        <taxon>core chlorophytes</taxon>
        <taxon>Chlorophyceae</taxon>
        <taxon>CS clade</taxon>
        <taxon>Chlamydomonadales</taxon>
        <taxon>Haematococcaceae</taxon>
        <taxon>Haematococcus</taxon>
    </lineage>
</organism>